<proteinExistence type="inferred from homology"/>
<reference evidence="3 4" key="1">
    <citation type="submission" date="2019-01" db="EMBL/GenBank/DDBJ databases">
        <title>Genome sequencing of the rare red list fungi Fomitopsis rosea.</title>
        <authorList>
            <person name="Buettner E."/>
            <person name="Kellner H."/>
        </authorList>
    </citation>
    <scope>NUCLEOTIDE SEQUENCE [LARGE SCALE GENOMIC DNA]</scope>
    <source>
        <strain evidence="3 4">DSM 105464</strain>
    </source>
</reference>
<name>A0A4Y9Y9U9_9APHY</name>
<evidence type="ECO:0000256" key="1">
    <source>
        <dbReference type="ARBA" id="ARBA00011047"/>
    </source>
</evidence>
<accession>A0A4Y9Y9U9</accession>
<dbReference type="PANTHER" id="PTHR15323:SF6">
    <property type="entry name" value="CELL DIVISION CYCLE PROTEIN 123 HOMOLOG"/>
    <property type="match status" value="1"/>
</dbReference>
<organism evidence="3 4">
    <name type="scientific">Rhodofomes roseus</name>
    <dbReference type="NCBI Taxonomy" id="34475"/>
    <lineage>
        <taxon>Eukaryota</taxon>
        <taxon>Fungi</taxon>
        <taxon>Dikarya</taxon>
        <taxon>Basidiomycota</taxon>
        <taxon>Agaricomycotina</taxon>
        <taxon>Agaricomycetes</taxon>
        <taxon>Polyporales</taxon>
        <taxon>Rhodofomes</taxon>
    </lineage>
</organism>
<dbReference type="InterPro" id="IPR009772">
    <property type="entry name" value="CDC123"/>
</dbReference>
<feature type="compositionally biased region" description="Acidic residues" evidence="2">
    <location>
        <begin position="73"/>
        <end position="89"/>
    </location>
</feature>
<dbReference type="AlphaFoldDB" id="A0A4Y9Y9U9"/>
<dbReference type="Proteomes" id="UP000298390">
    <property type="component" value="Unassembled WGS sequence"/>
</dbReference>
<sequence>MPSAVNTPGVFPPLTHESLLSFQFSSWYPRFSSLSIKSTIIRPLSQDFLEYLDADGVFMPEGAEDGPAGSTLSDEEDSGGYESDEEDEEERKFAFPELDEKIRDAVSKYGAVFPKLNFSSPRDATWMLPASSPLKCMSPADVYLLLKSSDFVQHDLSPDHVFDGCESRPPSYDLELVLRKWYPVDRSRELRCFVRQEKLLGISQRDPNYYDFWNESGTQSKVLDAVKTFWEDNIKGKWLEAGGDYVFDFLLTRDLSRGHIIDFNPYAPRTDPLLFTFDDLLTLLLVRGDDSPQPELRVVDSPSHPAATRNAPAHQHNMVPLEAFTMSSGGSIQDFAGALQEEIRKSMQDNSDED</sequence>
<evidence type="ECO:0000256" key="2">
    <source>
        <dbReference type="SAM" id="MobiDB-lite"/>
    </source>
</evidence>
<evidence type="ECO:0000313" key="3">
    <source>
        <dbReference type="EMBL" id="TFY59284.1"/>
    </source>
</evidence>
<dbReference type="EMBL" id="SEKV01000311">
    <property type="protein sequence ID" value="TFY59284.1"/>
    <property type="molecule type" value="Genomic_DNA"/>
</dbReference>
<dbReference type="Pfam" id="PF07065">
    <property type="entry name" value="D123"/>
    <property type="match status" value="1"/>
</dbReference>
<dbReference type="STRING" id="34475.A0A4Y9Y9U9"/>
<comment type="caution">
    <text evidence="3">The sequence shown here is derived from an EMBL/GenBank/DDBJ whole genome shotgun (WGS) entry which is preliminary data.</text>
</comment>
<dbReference type="PANTHER" id="PTHR15323">
    <property type="entry name" value="D123 PROTEIN"/>
    <property type="match status" value="1"/>
</dbReference>
<feature type="region of interest" description="Disordered" evidence="2">
    <location>
        <begin position="60"/>
        <end position="91"/>
    </location>
</feature>
<gene>
    <name evidence="3" type="ORF">EVJ58_g5872</name>
</gene>
<dbReference type="GO" id="GO:0005737">
    <property type="term" value="C:cytoplasm"/>
    <property type="evidence" value="ECO:0007669"/>
    <property type="project" value="TreeGrafter"/>
</dbReference>
<protein>
    <submittedName>
        <fullName evidence="3">Uncharacterized protein</fullName>
    </submittedName>
</protein>
<comment type="similarity">
    <text evidence="1">Belongs to the CDC123 family.</text>
</comment>
<evidence type="ECO:0000313" key="4">
    <source>
        <dbReference type="Proteomes" id="UP000298390"/>
    </source>
</evidence>